<dbReference type="Gene3D" id="3.40.50.720">
    <property type="entry name" value="NAD(P)-binding Rossmann-like Domain"/>
    <property type="match status" value="1"/>
</dbReference>
<gene>
    <name evidence="2" type="ORF">UC35_12460</name>
</gene>
<dbReference type="RefSeq" id="WP_061500040.1">
    <property type="nucleotide sequence ID" value="NZ_CP010951.1"/>
</dbReference>
<dbReference type="PANTHER" id="PTHR42760:SF40">
    <property type="entry name" value="3-OXOACYL-[ACYL-CARRIER-PROTEIN] REDUCTASE, CHLOROPLASTIC"/>
    <property type="match status" value="1"/>
</dbReference>
<dbReference type="GO" id="GO:0030497">
    <property type="term" value="P:fatty acid elongation"/>
    <property type="evidence" value="ECO:0007669"/>
    <property type="project" value="TreeGrafter"/>
</dbReference>
<reference evidence="2 3" key="1">
    <citation type="journal article" date="2014" name="Int. J. Syst. Evol. Microbiol.">
        <title>Ramlibacter solisilvae sp. nov., isolated from forest soil, and emended description of the genus Ramlibacter.</title>
        <authorList>
            <person name="Lee H.J."/>
            <person name="Lee S.H."/>
            <person name="Lee S.S."/>
            <person name="Lee J.S."/>
            <person name="Kim Y."/>
            <person name="Kim S.C."/>
            <person name="Jeon C.O."/>
        </authorList>
    </citation>
    <scope>NUCLEOTIDE SEQUENCE [LARGE SCALE GENOMIC DNA]</scope>
    <source>
        <strain evidence="2 3">5-10</strain>
    </source>
</reference>
<evidence type="ECO:0000313" key="2">
    <source>
        <dbReference type="EMBL" id="AMO23557.1"/>
    </source>
</evidence>
<dbReference type="SUPFAM" id="SSF51735">
    <property type="entry name" value="NAD(P)-binding Rossmann-fold domains"/>
    <property type="match status" value="1"/>
</dbReference>
<dbReference type="FunFam" id="3.40.50.720:FF:000084">
    <property type="entry name" value="Short-chain dehydrogenase reductase"/>
    <property type="match status" value="1"/>
</dbReference>
<dbReference type="InterPro" id="IPR002347">
    <property type="entry name" value="SDR_fam"/>
</dbReference>
<dbReference type="EMBL" id="CP010951">
    <property type="protein sequence ID" value="AMO23557.1"/>
    <property type="molecule type" value="Genomic_DNA"/>
</dbReference>
<dbReference type="CDD" id="cd05233">
    <property type="entry name" value="SDR_c"/>
    <property type="match status" value="1"/>
</dbReference>
<organism evidence="2 3">
    <name type="scientific">Ramlibacter tataouinensis</name>
    <dbReference type="NCBI Taxonomy" id="94132"/>
    <lineage>
        <taxon>Bacteria</taxon>
        <taxon>Pseudomonadati</taxon>
        <taxon>Pseudomonadota</taxon>
        <taxon>Betaproteobacteria</taxon>
        <taxon>Burkholderiales</taxon>
        <taxon>Comamonadaceae</taxon>
        <taxon>Ramlibacter</taxon>
    </lineage>
</organism>
<dbReference type="GO" id="GO:0047936">
    <property type="term" value="F:glucose 1-dehydrogenase [NAD(P)+] activity"/>
    <property type="evidence" value="ECO:0007669"/>
    <property type="project" value="UniProtKB-EC"/>
</dbReference>
<dbReference type="PANTHER" id="PTHR42760">
    <property type="entry name" value="SHORT-CHAIN DEHYDROGENASES/REDUCTASES FAMILY MEMBER"/>
    <property type="match status" value="1"/>
</dbReference>
<sequence length="248" mass="25657">MPVMIVTGASRGIGAATARIAAANGWDVCINYLSDRASAESVAADVRAAGRRALIAQADVADEHAICRMFRVVDEELGRVSALVNNAAFTGSGRRRVDQMKAADVNAVLSANVTGTIVCSREAILRMSTQHGGQGGAIVNVSSASSRIGAPNLWMDYAASKGAVDALTFGLAAEVAADGIRVNAVRPGLIDTDIHQKTGIADRLERTVKNIPMKRAGTAEEVGEAIVWLASPAASYVSGSILDIAGGR</sequence>
<keyword evidence="3" id="KW-1185">Reference proteome</keyword>
<proteinExistence type="inferred from homology"/>
<keyword evidence="2" id="KW-0560">Oxidoreductase</keyword>
<evidence type="ECO:0000256" key="1">
    <source>
        <dbReference type="ARBA" id="ARBA00006484"/>
    </source>
</evidence>
<dbReference type="PRINTS" id="PR00080">
    <property type="entry name" value="SDRFAMILY"/>
</dbReference>
<dbReference type="Pfam" id="PF13561">
    <property type="entry name" value="adh_short_C2"/>
    <property type="match status" value="1"/>
</dbReference>
<dbReference type="InterPro" id="IPR036291">
    <property type="entry name" value="NAD(P)-bd_dom_sf"/>
</dbReference>
<evidence type="ECO:0000313" key="3">
    <source>
        <dbReference type="Proteomes" id="UP000070433"/>
    </source>
</evidence>
<comment type="similarity">
    <text evidence="1">Belongs to the short-chain dehydrogenases/reductases (SDR) family.</text>
</comment>
<accession>A0A127JU82</accession>
<dbReference type="PRINTS" id="PR00081">
    <property type="entry name" value="GDHRDH"/>
</dbReference>
<dbReference type="PROSITE" id="PS00061">
    <property type="entry name" value="ADH_SHORT"/>
    <property type="match status" value="1"/>
</dbReference>
<dbReference type="EC" id="1.1.1.47" evidence="2"/>
<protein>
    <submittedName>
        <fullName evidence="2">Sugar dehydrogenase</fullName>
        <ecNumber evidence="2">1.1.1.47</ecNumber>
    </submittedName>
</protein>
<dbReference type="AlphaFoldDB" id="A0A127JU82"/>
<dbReference type="Proteomes" id="UP000070433">
    <property type="component" value="Chromosome"/>
</dbReference>
<name>A0A127JU82_9BURK</name>
<dbReference type="InterPro" id="IPR020904">
    <property type="entry name" value="Sc_DH/Rdtase_CS"/>
</dbReference>